<feature type="transmembrane region" description="Helical" evidence="7">
    <location>
        <begin position="51"/>
        <end position="70"/>
    </location>
</feature>
<evidence type="ECO:0000313" key="10">
    <source>
        <dbReference type="Proteomes" id="UP000070501"/>
    </source>
</evidence>
<feature type="transmembrane region" description="Helical" evidence="7">
    <location>
        <begin position="362"/>
        <end position="382"/>
    </location>
</feature>
<protein>
    <submittedName>
        <fullName evidence="9">Fungal trichothecene efflux pump</fullName>
    </submittedName>
</protein>
<dbReference type="AlphaFoldDB" id="A0A136JCA9"/>
<feature type="transmembrane region" description="Helical" evidence="7">
    <location>
        <begin position="90"/>
        <end position="110"/>
    </location>
</feature>
<evidence type="ECO:0000256" key="5">
    <source>
        <dbReference type="ARBA" id="ARBA00023136"/>
    </source>
</evidence>
<evidence type="ECO:0000256" key="6">
    <source>
        <dbReference type="SAM" id="MobiDB-lite"/>
    </source>
</evidence>
<evidence type="ECO:0000256" key="2">
    <source>
        <dbReference type="ARBA" id="ARBA00022448"/>
    </source>
</evidence>
<keyword evidence="5 7" id="KW-0472">Membrane</keyword>
<keyword evidence="2" id="KW-0813">Transport</keyword>
<dbReference type="PROSITE" id="PS50850">
    <property type="entry name" value="MFS"/>
    <property type="match status" value="1"/>
</dbReference>
<keyword evidence="10" id="KW-1185">Reference proteome</keyword>
<feature type="transmembrane region" description="Helical" evidence="7">
    <location>
        <begin position="282"/>
        <end position="302"/>
    </location>
</feature>
<evidence type="ECO:0000256" key="1">
    <source>
        <dbReference type="ARBA" id="ARBA00004141"/>
    </source>
</evidence>
<dbReference type="GO" id="GO:0022857">
    <property type="term" value="F:transmembrane transporter activity"/>
    <property type="evidence" value="ECO:0007669"/>
    <property type="project" value="InterPro"/>
</dbReference>
<dbReference type="PANTHER" id="PTHR23501:SF109">
    <property type="entry name" value="MAJOR FACILITATOR SUPERFAMILY (MFS) PROFILE DOMAIN-CONTAINING PROTEIN-RELATED"/>
    <property type="match status" value="1"/>
</dbReference>
<name>A0A136JCA9_9PEZI</name>
<dbReference type="OrthoDB" id="4139357at2759"/>
<feature type="transmembrane region" description="Helical" evidence="7">
    <location>
        <begin position="249"/>
        <end position="270"/>
    </location>
</feature>
<dbReference type="InterPro" id="IPR036259">
    <property type="entry name" value="MFS_trans_sf"/>
</dbReference>
<accession>A0A136JCA9</accession>
<proteinExistence type="predicted"/>
<dbReference type="EMBL" id="KQ964247">
    <property type="protein sequence ID" value="KXJ94799.1"/>
    <property type="molecule type" value="Genomic_DNA"/>
</dbReference>
<feature type="transmembrane region" description="Helical" evidence="7">
    <location>
        <begin position="389"/>
        <end position="408"/>
    </location>
</feature>
<gene>
    <name evidence="9" type="ORF">Micbo1qcDRAFT_221263</name>
</gene>
<dbReference type="InterPro" id="IPR053791">
    <property type="entry name" value="MFS_Tri12-like"/>
</dbReference>
<evidence type="ECO:0000256" key="4">
    <source>
        <dbReference type="ARBA" id="ARBA00022989"/>
    </source>
</evidence>
<comment type="subcellular location">
    <subcellularLocation>
        <location evidence="1">Membrane</location>
        <topology evidence="1">Multi-pass membrane protein</topology>
    </subcellularLocation>
</comment>
<dbReference type="SUPFAM" id="SSF103473">
    <property type="entry name" value="MFS general substrate transporter"/>
    <property type="match status" value="1"/>
</dbReference>
<feature type="transmembrane region" description="Helical" evidence="7">
    <location>
        <begin position="450"/>
        <end position="473"/>
    </location>
</feature>
<feature type="transmembrane region" description="Helical" evidence="7">
    <location>
        <begin position="323"/>
        <end position="342"/>
    </location>
</feature>
<feature type="transmembrane region" description="Helical" evidence="7">
    <location>
        <begin position="545"/>
        <end position="566"/>
    </location>
</feature>
<feature type="domain" description="Major facilitator superfamily (MFS) profile" evidence="8">
    <location>
        <begin position="51"/>
        <end position="572"/>
    </location>
</feature>
<keyword evidence="3 7" id="KW-0812">Transmembrane</keyword>
<dbReference type="PANTHER" id="PTHR23501">
    <property type="entry name" value="MAJOR FACILITATOR SUPERFAMILY"/>
    <property type="match status" value="1"/>
</dbReference>
<dbReference type="InParanoid" id="A0A136JCA9"/>
<dbReference type="InterPro" id="IPR020846">
    <property type="entry name" value="MFS_dom"/>
</dbReference>
<dbReference type="InterPro" id="IPR005829">
    <property type="entry name" value="Sugar_transporter_CS"/>
</dbReference>
<feature type="transmembrane region" description="Helical" evidence="7">
    <location>
        <begin position="117"/>
        <end position="136"/>
    </location>
</feature>
<dbReference type="InterPro" id="IPR010573">
    <property type="entry name" value="MFS_Str1/Tri12-like"/>
</dbReference>
<evidence type="ECO:0000313" key="9">
    <source>
        <dbReference type="EMBL" id="KXJ94799.1"/>
    </source>
</evidence>
<dbReference type="Gene3D" id="1.20.1250.20">
    <property type="entry name" value="MFS general substrate transporter like domains"/>
    <property type="match status" value="1"/>
</dbReference>
<dbReference type="Pfam" id="PF06609">
    <property type="entry name" value="TRI12"/>
    <property type="match status" value="1"/>
</dbReference>
<reference evidence="10" key="1">
    <citation type="submission" date="2016-02" db="EMBL/GenBank/DDBJ databases">
        <title>Draft genome sequence of Microdochium bolleyi, a fungal endophyte of beachgrass.</title>
        <authorList>
            <consortium name="DOE Joint Genome Institute"/>
            <person name="David A.S."/>
            <person name="May G."/>
            <person name="Haridas S."/>
            <person name="Lim J."/>
            <person name="Wang M."/>
            <person name="Labutti K."/>
            <person name="Lipzen A."/>
            <person name="Barry K."/>
            <person name="Grigoriev I.V."/>
        </authorList>
    </citation>
    <scope>NUCLEOTIDE SEQUENCE [LARGE SCALE GENOMIC DNA]</scope>
    <source>
        <strain evidence="10">J235TASD1</strain>
    </source>
</reference>
<keyword evidence="4 7" id="KW-1133">Transmembrane helix</keyword>
<feature type="region of interest" description="Disordered" evidence="6">
    <location>
        <begin position="1"/>
        <end position="25"/>
    </location>
</feature>
<sequence length="599" mass="64993">MAVIPLSDSSSQDGPRGSVEKQHDHVQHIEDERAQVYITEDGDGKLTRETVLAYIAMCGQINAYIMSMLIPATTLPTINAELGPDPNSTWITLTWTLGASILVSIGGRLSDIFGRRYFMMTGALISICGCLVGANGRSINQMIVSGVLFGIGSGFQELCYACVQECVPNRYRVMAVGGLDVSLALAFSSPVVAYAFIAYQPIGWRGAYWYLFSFHCFAFILLFLFYNPPDFEMKHRSDGKTKLQLLAQMDWVGVFLFTAGGVLFLVGINFGGRTYPWMSAGTIVPIVLGGCCFIVVGLWCTFMDLKYPLFPPKLFRRVREFDMVIVVCFVGGMLYYSMNVLWPRQSQAFFVPQNDIIMKGVYAIIFSCGTWTAGLITVFICSRLHHEKWQLVGFTVVQTALIASMASVGSGDKAQAIATVVLAATTITPPQLLSFTMLSFGLESQEDLGVAVGLAGTFRLFGGAVATAIYTAIYTNKSSQVLPSQLTAAISASNVPYSDSLLSALVKAAATNTAAAYNAVQGMTPELAANAMNAVRQSYVQGFRLVYLIAIAFGALAVMAAACTVSTDRSKKNNDRAVVMKNEVENRAGVQQRDEKVAI</sequence>
<feature type="transmembrane region" description="Helical" evidence="7">
    <location>
        <begin position="175"/>
        <end position="197"/>
    </location>
</feature>
<dbReference type="CDD" id="cd06179">
    <property type="entry name" value="MFS_TRI12_like"/>
    <property type="match status" value="1"/>
</dbReference>
<feature type="transmembrane region" description="Helical" evidence="7">
    <location>
        <begin position="414"/>
        <end position="438"/>
    </location>
</feature>
<dbReference type="PROSITE" id="PS00216">
    <property type="entry name" value="SUGAR_TRANSPORT_1"/>
    <property type="match status" value="1"/>
</dbReference>
<feature type="transmembrane region" description="Helical" evidence="7">
    <location>
        <begin position="142"/>
        <end position="163"/>
    </location>
</feature>
<evidence type="ECO:0000259" key="8">
    <source>
        <dbReference type="PROSITE" id="PS50850"/>
    </source>
</evidence>
<dbReference type="GO" id="GO:0005886">
    <property type="term" value="C:plasma membrane"/>
    <property type="evidence" value="ECO:0007669"/>
    <property type="project" value="TreeGrafter"/>
</dbReference>
<organism evidence="9 10">
    <name type="scientific">Microdochium bolleyi</name>
    <dbReference type="NCBI Taxonomy" id="196109"/>
    <lineage>
        <taxon>Eukaryota</taxon>
        <taxon>Fungi</taxon>
        <taxon>Dikarya</taxon>
        <taxon>Ascomycota</taxon>
        <taxon>Pezizomycotina</taxon>
        <taxon>Sordariomycetes</taxon>
        <taxon>Xylariomycetidae</taxon>
        <taxon>Xylariales</taxon>
        <taxon>Microdochiaceae</taxon>
        <taxon>Microdochium</taxon>
    </lineage>
</organism>
<evidence type="ECO:0000256" key="3">
    <source>
        <dbReference type="ARBA" id="ARBA00022692"/>
    </source>
</evidence>
<feature type="transmembrane region" description="Helical" evidence="7">
    <location>
        <begin position="209"/>
        <end position="228"/>
    </location>
</feature>
<evidence type="ECO:0000256" key="7">
    <source>
        <dbReference type="SAM" id="Phobius"/>
    </source>
</evidence>
<dbReference type="Proteomes" id="UP000070501">
    <property type="component" value="Unassembled WGS sequence"/>
</dbReference>